<protein>
    <submittedName>
        <fullName evidence="2">Uncharacterized protein</fullName>
    </submittedName>
</protein>
<keyword evidence="3" id="KW-1185">Reference proteome</keyword>
<name>A0A0G4EAH6_VITBC</name>
<dbReference type="EMBL" id="CDMY01000091">
    <property type="protein sequence ID" value="CEL92615.1"/>
    <property type="molecule type" value="Genomic_DNA"/>
</dbReference>
<dbReference type="InParanoid" id="A0A0G4EAH6"/>
<reference evidence="2 3" key="1">
    <citation type="submission" date="2014-11" db="EMBL/GenBank/DDBJ databases">
        <authorList>
            <person name="Zhu J."/>
            <person name="Qi W."/>
            <person name="Song R."/>
        </authorList>
    </citation>
    <scope>NUCLEOTIDE SEQUENCE [LARGE SCALE GENOMIC DNA]</scope>
</reference>
<dbReference type="AlphaFoldDB" id="A0A0G4EAH6"/>
<dbReference type="Proteomes" id="UP000041254">
    <property type="component" value="Unassembled WGS sequence"/>
</dbReference>
<gene>
    <name evidence="2" type="ORF">Vbra_6893</name>
</gene>
<feature type="region of interest" description="Disordered" evidence="1">
    <location>
        <begin position="198"/>
        <end position="219"/>
    </location>
</feature>
<evidence type="ECO:0000256" key="1">
    <source>
        <dbReference type="SAM" id="MobiDB-lite"/>
    </source>
</evidence>
<proteinExistence type="predicted"/>
<evidence type="ECO:0000313" key="3">
    <source>
        <dbReference type="Proteomes" id="UP000041254"/>
    </source>
</evidence>
<organism evidence="2 3">
    <name type="scientific">Vitrella brassicaformis (strain CCMP3155)</name>
    <dbReference type="NCBI Taxonomy" id="1169540"/>
    <lineage>
        <taxon>Eukaryota</taxon>
        <taxon>Sar</taxon>
        <taxon>Alveolata</taxon>
        <taxon>Colpodellida</taxon>
        <taxon>Vitrellaceae</taxon>
        <taxon>Vitrella</taxon>
    </lineage>
</organism>
<feature type="compositionally biased region" description="Basic and acidic residues" evidence="1">
    <location>
        <begin position="209"/>
        <end position="219"/>
    </location>
</feature>
<dbReference type="VEuPathDB" id="CryptoDB:Vbra_6893"/>
<evidence type="ECO:0000313" key="2">
    <source>
        <dbReference type="EMBL" id="CEL92615.1"/>
    </source>
</evidence>
<sequence length="239" mass="25570">MRYVHAALSSKSLCVVAFGPPHDIHNALQVVQMGSISLKDGIEAGDILIADVNCEPKELLLALGDKQEQLQVCMHDNMLALKHVEELLTKAGTDTGSLDVKCAFGHMELGSNLQWLDDGGVALDIFKEGCLFPHTNTSTTIDTTTTTATVLATKTKDGWKAELSASVAHLIKETNEGGWSIKSLTVTADTPDFSITLMPGAPSAPPPSGEKKPFKKDKPVDVMGLIGEDEEGENTDENE</sequence>
<accession>A0A0G4EAH6</accession>